<dbReference type="Proteomes" id="UP000327157">
    <property type="component" value="Chromosome 5"/>
</dbReference>
<evidence type="ECO:0000256" key="1">
    <source>
        <dbReference type="ARBA" id="ARBA00022603"/>
    </source>
</evidence>
<keyword evidence="3" id="KW-0949">S-adenosyl-L-methionine</keyword>
<keyword evidence="7" id="KW-1185">Reference proteome</keyword>
<evidence type="ECO:0000256" key="4">
    <source>
        <dbReference type="SAM" id="MobiDB-lite"/>
    </source>
</evidence>
<reference evidence="6 7" key="1">
    <citation type="submission" date="2019-09" db="EMBL/GenBank/DDBJ databases">
        <authorList>
            <person name="Ou C."/>
        </authorList>
    </citation>
    <scope>NUCLEOTIDE SEQUENCE [LARGE SCALE GENOMIC DNA]</scope>
    <source>
        <strain evidence="6">S2</strain>
        <tissue evidence="6">Leaf</tissue>
    </source>
</reference>
<proteinExistence type="predicted"/>
<dbReference type="GO" id="GO:0008171">
    <property type="term" value="F:O-methyltransferase activity"/>
    <property type="evidence" value="ECO:0007669"/>
    <property type="project" value="InterPro"/>
</dbReference>
<evidence type="ECO:0000259" key="5">
    <source>
        <dbReference type="Pfam" id="PF00891"/>
    </source>
</evidence>
<feature type="region of interest" description="Disordered" evidence="4">
    <location>
        <begin position="159"/>
        <end position="186"/>
    </location>
</feature>
<dbReference type="Pfam" id="PF00891">
    <property type="entry name" value="Methyltransf_2"/>
    <property type="match status" value="1"/>
</dbReference>
<feature type="domain" description="O-methyltransferase C-terminal" evidence="5">
    <location>
        <begin position="38"/>
        <end position="134"/>
    </location>
</feature>
<evidence type="ECO:0000256" key="3">
    <source>
        <dbReference type="ARBA" id="ARBA00022691"/>
    </source>
</evidence>
<dbReference type="InterPro" id="IPR029063">
    <property type="entry name" value="SAM-dependent_MTases_sf"/>
</dbReference>
<evidence type="ECO:0000313" key="6">
    <source>
        <dbReference type="EMBL" id="KAB2636321.1"/>
    </source>
</evidence>
<name>A0A5N5ICK1_9ROSA</name>
<dbReference type="AlphaFoldDB" id="A0A5N5ICK1"/>
<comment type="caution">
    <text evidence="6">The sequence shown here is derived from an EMBL/GenBank/DDBJ whole genome shotgun (WGS) entry which is preliminary data.</text>
</comment>
<dbReference type="OrthoDB" id="1749222at2759"/>
<feature type="region of interest" description="Disordered" evidence="4">
    <location>
        <begin position="217"/>
        <end position="244"/>
    </location>
</feature>
<sequence length="244" mass="27232">MTLLELLSALSCDPSHLYRVMRVLVHLKIFKEKPTELGPKVHGEDVWSFATANPDHSKIINDAMACDARVVVPAVIERCLEVFKGCLEVFKGLETIVGVGGGDGTTLCLLVETCPWIQGIDFDLPHVVSVAQECDRMEVTFFLSLRNCNLQGPIPDLNKIQKENSTSVASNAHGEKYRKPKPTNPKPLRFRTDVCETCCDQFLYPHAPLKEITLVRTPGARSKSKHHNVIQQQGKMSQPEDSER</sequence>
<dbReference type="Gene3D" id="1.10.10.10">
    <property type="entry name" value="Winged helix-like DNA-binding domain superfamily/Winged helix DNA-binding domain"/>
    <property type="match status" value="1"/>
</dbReference>
<dbReference type="SUPFAM" id="SSF53335">
    <property type="entry name" value="S-adenosyl-L-methionine-dependent methyltransferases"/>
    <property type="match status" value="1"/>
</dbReference>
<dbReference type="GO" id="GO:0032259">
    <property type="term" value="P:methylation"/>
    <property type="evidence" value="ECO:0007669"/>
    <property type="project" value="UniProtKB-KW"/>
</dbReference>
<dbReference type="PANTHER" id="PTHR11746">
    <property type="entry name" value="O-METHYLTRANSFERASE"/>
    <property type="match status" value="1"/>
</dbReference>
<keyword evidence="1 6" id="KW-0489">Methyltransferase</keyword>
<dbReference type="InterPro" id="IPR036388">
    <property type="entry name" value="WH-like_DNA-bd_sf"/>
</dbReference>
<evidence type="ECO:0000313" key="7">
    <source>
        <dbReference type="Proteomes" id="UP000327157"/>
    </source>
</evidence>
<dbReference type="EMBL" id="SMOL01000004">
    <property type="protein sequence ID" value="KAB2636321.1"/>
    <property type="molecule type" value="Genomic_DNA"/>
</dbReference>
<gene>
    <name evidence="6" type="ORF">D8674_026855</name>
</gene>
<protein>
    <submittedName>
        <fullName evidence="6">3'-hydroxy-N-methyl-(S)-coclaurine 4'-O-methyltransferase-like</fullName>
    </submittedName>
</protein>
<reference evidence="6 7" key="3">
    <citation type="submission" date="2019-11" db="EMBL/GenBank/DDBJ databases">
        <title>A de novo genome assembly of a pear dwarfing rootstock.</title>
        <authorList>
            <person name="Wang F."/>
            <person name="Wang J."/>
            <person name="Li S."/>
            <person name="Zhang Y."/>
            <person name="Fang M."/>
            <person name="Ma L."/>
            <person name="Zhao Y."/>
            <person name="Jiang S."/>
        </authorList>
    </citation>
    <scope>NUCLEOTIDE SEQUENCE [LARGE SCALE GENOMIC DNA]</scope>
    <source>
        <strain evidence="6">S2</strain>
        <tissue evidence="6">Leaf</tissue>
    </source>
</reference>
<dbReference type="Gene3D" id="3.40.50.150">
    <property type="entry name" value="Vaccinia Virus protein VP39"/>
    <property type="match status" value="1"/>
</dbReference>
<reference evidence="7" key="2">
    <citation type="submission" date="2019-10" db="EMBL/GenBank/DDBJ databases">
        <title>A de novo genome assembly of a pear dwarfing rootstock.</title>
        <authorList>
            <person name="Wang F."/>
            <person name="Wang J."/>
            <person name="Li S."/>
            <person name="Zhang Y."/>
            <person name="Fang M."/>
            <person name="Ma L."/>
            <person name="Zhao Y."/>
            <person name="Jiang S."/>
        </authorList>
    </citation>
    <scope>NUCLEOTIDE SEQUENCE [LARGE SCALE GENOMIC DNA]</scope>
</reference>
<dbReference type="InterPro" id="IPR016461">
    <property type="entry name" value="COMT-like"/>
</dbReference>
<organism evidence="6 7">
    <name type="scientific">Pyrus ussuriensis x Pyrus communis</name>
    <dbReference type="NCBI Taxonomy" id="2448454"/>
    <lineage>
        <taxon>Eukaryota</taxon>
        <taxon>Viridiplantae</taxon>
        <taxon>Streptophyta</taxon>
        <taxon>Embryophyta</taxon>
        <taxon>Tracheophyta</taxon>
        <taxon>Spermatophyta</taxon>
        <taxon>Magnoliopsida</taxon>
        <taxon>eudicotyledons</taxon>
        <taxon>Gunneridae</taxon>
        <taxon>Pentapetalae</taxon>
        <taxon>rosids</taxon>
        <taxon>fabids</taxon>
        <taxon>Rosales</taxon>
        <taxon>Rosaceae</taxon>
        <taxon>Amygdaloideae</taxon>
        <taxon>Maleae</taxon>
        <taxon>Pyrus</taxon>
    </lineage>
</organism>
<keyword evidence="2 6" id="KW-0808">Transferase</keyword>
<dbReference type="InterPro" id="IPR001077">
    <property type="entry name" value="COMT_C"/>
</dbReference>
<accession>A0A5N5ICK1</accession>
<evidence type="ECO:0000256" key="2">
    <source>
        <dbReference type="ARBA" id="ARBA00022679"/>
    </source>
</evidence>